<dbReference type="GO" id="GO:0006508">
    <property type="term" value="P:proteolysis"/>
    <property type="evidence" value="ECO:0007669"/>
    <property type="project" value="UniProtKB-KW"/>
</dbReference>
<keyword evidence="4" id="KW-0862">Zinc</keyword>
<dbReference type="PROSITE" id="PS50249">
    <property type="entry name" value="MPN"/>
    <property type="match status" value="1"/>
</dbReference>
<evidence type="ECO:0000256" key="2">
    <source>
        <dbReference type="ARBA" id="ARBA00022723"/>
    </source>
</evidence>
<dbReference type="GO" id="GO:0008237">
    <property type="term" value="F:metallopeptidase activity"/>
    <property type="evidence" value="ECO:0007669"/>
    <property type="project" value="UniProtKB-KW"/>
</dbReference>
<sequence>MQPAYAERAANDGSTSFDVEALTNGDLLAFLLNRGGATLLVAGGATAVARNLLDALGGLSGLSRAGVDELAALLPTAKRFVPAETARSVAAAFELGRRAATEPSSERLRLRDSRDVAAWGMARLGALEHEELWLLALDGQNRLRAARRVAQGGLHGVSLRAADPLRHALRAAASGFILIHNHPSGDPRPSPEDVAFTRAVAQAAVVVGMPLLDHVVVTRDAFESVPMPEIG</sequence>
<evidence type="ECO:0000256" key="4">
    <source>
        <dbReference type="ARBA" id="ARBA00022833"/>
    </source>
</evidence>
<gene>
    <name evidence="7" type="ORF">AKJ09_11444</name>
</gene>
<dbReference type="SUPFAM" id="SSF102712">
    <property type="entry name" value="JAB1/MPN domain"/>
    <property type="match status" value="1"/>
</dbReference>
<dbReference type="KEGG" id="llu:AKJ09_11444"/>
<keyword evidence="2" id="KW-0479">Metal-binding</keyword>
<keyword evidence="1" id="KW-0645">Protease</keyword>
<dbReference type="Proteomes" id="UP000064967">
    <property type="component" value="Chromosome"/>
</dbReference>
<evidence type="ECO:0000256" key="3">
    <source>
        <dbReference type="ARBA" id="ARBA00022801"/>
    </source>
</evidence>
<protein>
    <submittedName>
        <fullName evidence="7">DNA repair protein RadC</fullName>
    </submittedName>
</protein>
<name>A0A0K1QG90_9BACT</name>
<dbReference type="PANTHER" id="PTHR30471:SF3">
    <property type="entry name" value="UPF0758 PROTEIN YEES-RELATED"/>
    <property type="match status" value="1"/>
</dbReference>
<feature type="domain" description="MPN" evidence="6">
    <location>
        <begin position="109"/>
        <end position="231"/>
    </location>
</feature>
<dbReference type="STRING" id="1391654.AKJ09_11444"/>
<reference evidence="7 8" key="1">
    <citation type="submission" date="2015-08" db="EMBL/GenBank/DDBJ databases">
        <authorList>
            <person name="Babu N.S."/>
            <person name="Beckwith C.J."/>
            <person name="Beseler K.G."/>
            <person name="Brison A."/>
            <person name="Carone J.V."/>
            <person name="Caskin T.P."/>
            <person name="Diamond M."/>
            <person name="Durham M.E."/>
            <person name="Foxe J.M."/>
            <person name="Go M."/>
            <person name="Henderson B.A."/>
            <person name="Jones I.B."/>
            <person name="McGettigan J.A."/>
            <person name="Micheletti S.J."/>
            <person name="Nasrallah M.E."/>
            <person name="Ortiz D."/>
            <person name="Piller C.R."/>
            <person name="Privatt S.R."/>
            <person name="Schneider S.L."/>
            <person name="Sharp S."/>
            <person name="Smith T.C."/>
            <person name="Stanton J.D."/>
            <person name="Ullery H.E."/>
            <person name="Wilson R.J."/>
            <person name="Serrano M.G."/>
            <person name="Buck G."/>
            <person name="Lee V."/>
            <person name="Wang Y."/>
            <person name="Carvalho R."/>
            <person name="Voegtly L."/>
            <person name="Shi R."/>
            <person name="Duckworth R."/>
            <person name="Johnson A."/>
            <person name="Loviza R."/>
            <person name="Walstead R."/>
            <person name="Shah Z."/>
            <person name="Kiflezghi M."/>
            <person name="Wade K."/>
            <person name="Ball S.L."/>
            <person name="Bradley K.W."/>
            <person name="Asai D.J."/>
            <person name="Bowman C.A."/>
            <person name="Russell D.A."/>
            <person name="Pope W.H."/>
            <person name="Jacobs-Sera D."/>
            <person name="Hendrix R.W."/>
            <person name="Hatfull G.F."/>
        </authorList>
    </citation>
    <scope>NUCLEOTIDE SEQUENCE [LARGE SCALE GENOMIC DNA]</scope>
    <source>
        <strain evidence="7 8">DSM 27648</strain>
    </source>
</reference>
<dbReference type="EMBL" id="CP012333">
    <property type="protein sequence ID" value="AKV04781.1"/>
    <property type="molecule type" value="Genomic_DNA"/>
</dbReference>
<keyword evidence="8" id="KW-1185">Reference proteome</keyword>
<dbReference type="CDD" id="cd08071">
    <property type="entry name" value="MPN_DUF2466"/>
    <property type="match status" value="1"/>
</dbReference>
<dbReference type="InterPro" id="IPR001405">
    <property type="entry name" value="UPF0758"/>
</dbReference>
<dbReference type="InterPro" id="IPR037518">
    <property type="entry name" value="MPN"/>
</dbReference>
<dbReference type="InterPro" id="IPR025657">
    <property type="entry name" value="RadC_JAB"/>
</dbReference>
<evidence type="ECO:0000256" key="5">
    <source>
        <dbReference type="ARBA" id="ARBA00023049"/>
    </source>
</evidence>
<proteinExistence type="predicted"/>
<dbReference type="GO" id="GO:0046872">
    <property type="term" value="F:metal ion binding"/>
    <property type="evidence" value="ECO:0007669"/>
    <property type="project" value="UniProtKB-KW"/>
</dbReference>
<evidence type="ECO:0000313" key="8">
    <source>
        <dbReference type="Proteomes" id="UP000064967"/>
    </source>
</evidence>
<accession>A0A0K1QG90</accession>
<dbReference type="PROSITE" id="PS01302">
    <property type="entry name" value="UPF0758"/>
    <property type="match status" value="1"/>
</dbReference>
<dbReference type="Pfam" id="PF04002">
    <property type="entry name" value="RadC"/>
    <property type="match status" value="1"/>
</dbReference>
<dbReference type="InterPro" id="IPR020891">
    <property type="entry name" value="UPF0758_CS"/>
</dbReference>
<dbReference type="PANTHER" id="PTHR30471">
    <property type="entry name" value="DNA REPAIR PROTEIN RADC"/>
    <property type="match status" value="1"/>
</dbReference>
<evidence type="ECO:0000259" key="6">
    <source>
        <dbReference type="PROSITE" id="PS50249"/>
    </source>
</evidence>
<evidence type="ECO:0000256" key="1">
    <source>
        <dbReference type="ARBA" id="ARBA00022670"/>
    </source>
</evidence>
<keyword evidence="5" id="KW-0482">Metalloprotease</keyword>
<dbReference type="PATRIC" id="fig|1391654.3.peg.11612"/>
<organism evidence="7 8">
    <name type="scientific">Labilithrix luteola</name>
    <dbReference type="NCBI Taxonomy" id="1391654"/>
    <lineage>
        <taxon>Bacteria</taxon>
        <taxon>Pseudomonadati</taxon>
        <taxon>Myxococcota</taxon>
        <taxon>Polyangia</taxon>
        <taxon>Polyangiales</taxon>
        <taxon>Labilitrichaceae</taxon>
        <taxon>Labilithrix</taxon>
    </lineage>
</organism>
<dbReference type="RefSeq" id="WP_146655344.1">
    <property type="nucleotide sequence ID" value="NZ_CP012333.1"/>
</dbReference>
<dbReference type="Gene3D" id="3.40.140.10">
    <property type="entry name" value="Cytidine Deaminase, domain 2"/>
    <property type="match status" value="1"/>
</dbReference>
<evidence type="ECO:0000313" key="7">
    <source>
        <dbReference type="EMBL" id="AKV04781.1"/>
    </source>
</evidence>
<dbReference type="OrthoDB" id="9804482at2"/>
<dbReference type="AlphaFoldDB" id="A0A0K1QG90"/>
<keyword evidence="3" id="KW-0378">Hydrolase</keyword>